<evidence type="ECO:0000256" key="1">
    <source>
        <dbReference type="ARBA" id="ARBA00023015"/>
    </source>
</evidence>
<dbReference type="CDD" id="cd00093">
    <property type="entry name" value="HTH_XRE"/>
    <property type="match status" value="1"/>
</dbReference>
<name>A0A1H6JBA9_MAGFU</name>
<keyword evidence="6" id="KW-1185">Reference proteome</keyword>
<evidence type="ECO:0000313" key="6">
    <source>
        <dbReference type="Proteomes" id="UP000182983"/>
    </source>
</evidence>
<dbReference type="AlphaFoldDB" id="A0A1H6JBA9"/>
<protein>
    <submittedName>
        <fullName evidence="5">Putative transcriptional regulator</fullName>
    </submittedName>
</protein>
<accession>A0A1H6JBA9</accession>
<dbReference type="OrthoDB" id="461984at2"/>
<evidence type="ECO:0000256" key="2">
    <source>
        <dbReference type="ARBA" id="ARBA00023125"/>
    </source>
</evidence>
<dbReference type="InterPro" id="IPR010982">
    <property type="entry name" value="Lambda_DNA-bd_dom_sf"/>
</dbReference>
<evidence type="ECO:0000256" key="3">
    <source>
        <dbReference type="ARBA" id="ARBA00023163"/>
    </source>
</evidence>
<keyword evidence="3" id="KW-0804">Transcription</keyword>
<feature type="domain" description="HTH cro/C1-type" evidence="4">
    <location>
        <begin position="39"/>
        <end position="75"/>
    </location>
</feature>
<gene>
    <name evidence="5" type="ORF">SAMN04244559_02958</name>
</gene>
<dbReference type="NCBIfam" id="NF041265">
    <property type="entry name" value="NadS"/>
    <property type="match status" value="1"/>
</dbReference>
<dbReference type="RefSeq" id="WP_074770036.1">
    <property type="nucleotide sequence ID" value="NZ_FNWO01000014.1"/>
</dbReference>
<dbReference type="PANTHER" id="PTHR36511:SF4">
    <property type="entry name" value="ANTITOXIN MQSA"/>
    <property type="match status" value="1"/>
</dbReference>
<dbReference type="GO" id="GO:0003677">
    <property type="term" value="F:DNA binding"/>
    <property type="evidence" value="ECO:0007669"/>
    <property type="project" value="UniProtKB-KW"/>
</dbReference>
<dbReference type="PROSITE" id="PS50943">
    <property type="entry name" value="HTH_CROC1"/>
    <property type="match status" value="1"/>
</dbReference>
<evidence type="ECO:0000259" key="4">
    <source>
        <dbReference type="PROSITE" id="PS50943"/>
    </source>
</evidence>
<dbReference type="SMART" id="SM00530">
    <property type="entry name" value="HTH_XRE"/>
    <property type="match status" value="1"/>
</dbReference>
<sequence length="110" mass="12049">MGEQAFNDIMAGLEDALAYAKGDRSRGQETVVDIPTVDVRAARQRLGLSQPDFASAFGVSVATIRNWEQQRRQPKGAARVLLTVIERNPAAIMDALRDLRQDHKDGATEG</sequence>
<dbReference type="InterPro" id="IPR047761">
    <property type="entry name" value="NadS-like"/>
</dbReference>
<keyword evidence="1" id="KW-0805">Transcription regulation</keyword>
<proteinExistence type="predicted"/>
<keyword evidence="2" id="KW-0238">DNA-binding</keyword>
<dbReference type="Gene3D" id="1.10.260.40">
    <property type="entry name" value="lambda repressor-like DNA-binding domains"/>
    <property type="match status" value="1"/>
</dbReference>
<dbReference type="Pfam" id="PF01381">
    <property type="entry name" value="HTH_3"/>
    <property type="match status" value="1"/>
</dbReference>
<reference evidence="6" key="1">
    <citation type="submission" date="2016-10" db="EMBL/GenBank/DDBJ databases">
        <authorList>
            <person name="Varghese N."/>
            <person name="Submissions S."/>
        </authorList>
    </citation>
    <scope>NUCLEOTIDE SEQUENCE [LARGE SCALE GENOMIC DNA]</scope>
    <source>
        <strain evidence="6">DSM 13234</strain>
    </source>
</reference>
<dbReference type="SUPFAM" id="SSF47413">
    <property type="entry name" value="lambda repressor-like DNA-binding domains"/>
    <property type="match status" value="1"/>
</dbReference>
<dbReference type="EMBL" id="FNWO01000014">
    <property type="protein sequence ID" value="SEH56305.1"/>
    <property type="molecule type" value="Genomic_DNA"/>
</dbReference>
<dbReference type="InterPro" id="IPR001387">
    <property type="entry name" value="Cro/C1-type_HTH"/>
</dbReference>
<dbReference type="PANTHER" id="PTHR36511">
    <property type="entry name" value="MERR FAMILY BACTERIAL REGULATORY PROTEIN"/>
    <property type="match status" value="1"/>
</dbReference>
<dbReference type="InterPro" id="IPR052359">
    <property type="entry name" value="HTH-type_reg/antitoxin"/>
</dbReference>
<dbReference type="Proteomes" id="UP000182983">
    <property type="component" value="Unassembled WGS sequence"/>
</dbReference>
<organism evidence="5 6">
    <name type="scientific">Magnetospirillum fulvum</name>
    <name type="common">Rhodospirillum fulvum</name>
    <dbReference type="NCBI Taxonomy" id="1082"/>
    <lineage>
        <taxon>Bacteria</taxon>
        <taxon>Pseudomonadati</taxon>
        <taxon>Pseudomonadota</taxon>
        <taxon>Alphaproteobacteria</taxon>
        <taxon>Rhodospirillales</taxon>
        <taxon>Rhodospirillaceae</taxon>
        <taxon>Magnetospirillum</taxon>
    </lineage>
</organism>
<evidence type="ECO:0000313" key="5">
    <source>
        <dbReference type="EMBL" id="SEH56305.1"/>
    </source>
</evidence>